<comment type="subcellular location">
    <subcellularLocation>
        <location evidence="1">Membrane</location>
        <topology evidence="1">Multi-pass membrane protein</topology>
    </subcellularLocation>
</comment>
<feature type="transmembrane region" description="Helical" evidence="2">
    <location>
        <begin position="330"/>
        <end position="348"/>
    </location>
</feature>
<dbReference type="OrthoDB" id="2105912at2759"/>
<feature type="transmembrane region" description="Helical" evidence="2">
    <location>
        <begin position="188"/>
        <end position="207"/>
    </location>
</feature>
<evidence type="ECO:0000313" key="5">
    <source>
        <dbReference type="Proteomes" id="UP000807469"/>
    </source>
</evidence>
<feature type="transmembrane region" description="Helical" evidence="2">
    <location>
        <begin position="219"/>
        <end position="239"/>
    </location>
</feature>
<feature type="transmembrane region" description="Helical" evidence="2">
    <location>
        <begin position="354"/>
        <end position="370"/>
    </location>
</feature>
<dbReference type="Pfam" id="PF07690">
    <property type="entry name" value="MFS_1"/>
    <property type="match status" value="1"/>
</dbReference>
<keyword evidence="2" id="KW-0472">Membrane</keyword>
<reference evidence="4" key="1">
    <citation type="submission" date="2020-11" db="EMBL/GenBank/DDBJ databases">
        <authorList>
            <consortium name="DOE Joint Genome Institute"/>
            <person name="Ahrendt S."/>
            <person name="Riley R."/>
            <person name="Andreopoulos W."/>
            <person name="Labutti K."/>
            <person name="Pangilinan J."/>
            <person name="Ruiz-Duenas F.J."/>
            <person name="Barrasa J.M."/>
            <person name="Sanchez-Garcia M."/>
            <person name="Camarero S."/>
            <person name="Miyauchi S."/>
            <person name="Serrano A."/>
            <person name="Linde D."/>
            <person name="Babiker R."/>
            <person name="Drula E."/>
            <person name="Ayuso-Fernandez I."/>
            <person name="Pacheco R."/>
            <person name="Padilla G."/>
            <person name="Ferreira P."/>
            <person name="Barriuso J."/>
            <person name="Kellner H."/>
            <person name="Castanera R."/>
            <person name="Alfaro M."/>
            <person name="Ramirez L."/>
            <person name="Pisabarro A.G."/>
            <person name="Kuo A."/>
            <person name="Tritt A."/>
            <person name="Lipzen A."/>
            <person name="He G."/>
            <person name="Yan M."/>
            <person name="Ng V."/>
            <person name="Cullen D."/>
            <person name="Martin F."/>
            <person name="Rosso M.-N."/>
            <person name="Henrissat B."/>
            <person name="Hibbett D."/>
            <person name="Martinez A.T."/>
            <person name="Grigoriev I.V."/>
        </authorList>
    </citation>
    <scope>NUCLEOTIDE SEQUENCE</scope>
    <source>
        <strain evidence="4">CIRM-BRFM 674</strain>
    </source>
</reference>
<protein>
    <submittedName>
        <fullName evidence="4">MFS DHA1 transporter</fullName>
    </submittedName>
</protein>
<feature type="transmembrane region" description="Helical" evidence="2">
    <location>
        <begin position="267"/>
        <end position="286"/>
    </location>
</feature>
<dbReference type="PROSITE" id="PS50850">
    <property type="entry name" value="MFS"/>
    <property type="match status" value="1"/>
</dbReference>
<feature type="transmembrane region" description="Helical" evidence="2">
    <location>
        <begin position="156"/>
        <end position="176"/>
    </location>
</feature>
<dbReference type="GO" id="GO:0016020">
    <property type="term" value="C:membrane"/>
    <property type="evidence" value="ECO:0007669"/>
    <property type="project" value="UniProtKB-SubCell"/>
</dbReference>
<proteinExistence type="predicted"/>
<feature type="domain" description="Major facilitator superfamily (MFS) profile" evidence="3">
    <location>
        <begin position="60"/>
        <end position="445"/>
    </location>
</feature>
<keyword evidence="5" id="KW-1185">Reference proteome</keyword>
<dbReference type="PANTHER" id="PTHR42910">
    <property type="entry name" value="TRANSPORTER SCO4007-RELATED"/>
    <property type="match status" value="1"/>
</dbReference>
<dbReference type="InterPro" id="IPR036259">
    <property type="entry name" value="MFS_trans_sf"/>
</dbReference>
<dbReference type="SUPFAM" id="SSF103473">
    <property type="entry name" value="MFS general substrate transporter"/>
    <property type="match status" value="1"/>
</dbReference>
<keyword evidence="2" id="KW-0812">Transmembrane</keyword>
<feature type="transmembrane region" description="Helical" evidence="2">
    <location>
        <begin position="60"/>
        <end position="83"/>
    </location>
</feature>
<evidence type="ECO:0000256" key="1">
    <source>
        <dbReference type="ARBA" id="ARBA00004141"/>
    </source>
</evidence>
<comment type="caution">
    <text evidence="4">The sequence shown here is derived from an EMBL/GenBank/DDBJ whole genome shotgun (WGS) entry which is preliminary data.</text>
</comment>
<evidence type="ECO:0000313" key="4">
    <source>
        <dbReference type="EMBL" id="KAF9476189.1"/>
    </source>
</evidence>
<evidence type="ECO:0000259" key="3">
    <source>
        <dbReference type="PROSITE" id="PS50850"/>
    </source>
</evidence>
<accession>A0A9P5YX53</accession>
<dbReference type="AlphaFoldDB" id="A0A9P5YX53"/>
<dbReference type="InterPro" id="IPR020846">
    <property type="entry name" value="MFS_dom"/>
</dbReference>
<gene>
    <name evidence="4" type="ORF">BDN70DRAFT_907769</name>
</gene>
<feature type="transmembrane region" description="Helical" evidence="2">
    <location>
        <begin position="298"/>
        <end position="318"/>
    </location>
</feature>
<feature type="transmembrane region" description="Helical" evidence="2">
    <location>
        <begin position="133"/>
        <end position="150"/>
    </location>
</feature>
<sequence length="464" mass="51269">MSISSSTSTLNEDIEVSAKLEDAKTQERVVDTVSTSPGPTKDLFFLPIPHRLQYSPERPFAFRVSMNWVLSLAVTFLISNLYYCQPLIVQLAKEFNVSYEDVSSIPTLIETGYCFGVFFILPLGDLVRRRQLLLLLIFFTASLTIGFVFVKTLLGFQVLGFFLGAMNASPSILIPLAADLAPPGKRTLAYSIVLIGMIGGQLFARFLADIIVEFASWRVVYYMATGVQYFIMILCYFIIPDYPAKNRSTDYRSILISVLRYAFTEPLVVQIEIMTIATSASFASYWVTMTLLLHGSPYSYSTIVIGVFGLLGLTGMAMGPLVGRVVDRFSSWYGILVGTILLLVFQAIQVAAGGISIAAVVIVCLGLDAFRQAQNVSIVTRLFGVEISASSRLNTLFVLSYYIGQLTGTSVGTTVFMGYGWRICALFGIALYGFQMFVLLLRGPHCSRTTWFGYEGGMALYRKS</sequence>
<keyword evidence="2" id="KW-1133">Transmembrane helix</keyword>
<dbReference type="CDD" id="cd17324">
    <property type="entry name" value="MFS_NepI_like"/>
    <property type="match status" value="1"/>
</dbReference>
<feature type="transmembrane region" description="Helical" evidence="2">
    <location>
        <begin position="419"/>
        <end position="441"/>
    </location>
</feature>
<dbReference type="PANTHER" id="PTHR42910:SF1">
    <property type="entry name" value="MAJOR FACILITATOR SUPERFAMILY (MFS) PROFILE DOMAIN-CONTAINING PROTEIN"/>
    <property type="match status" value="1"/>
</dbReference>
<dbReference type="InterPro" id="IPR011701">
    <property type="entry name" value="MFS"/>
</dbReference>
<dbReference type="EMBL" id="MU155303">
    <property type="protein sequence ID" value="KAF9476189.1"/>
    <property type="molecule type" value="Genomic_DNA"/>
</dbReference>
<dbReference type="GO" id="GO:0022857">
    <property type="term" value="F:transmembrane transporter activity"/>
    <property type="evidence" value="ECO:0007669"/>
    <property type="project" value="InterPro"/>
</dbReference>
<name>A0A9P5YX53_9AGAR</name>
<feature type="transmembrane region" description="Helical" evidence="2">
    <location>
        <begin position="382"/>
        <end position="404"/>
    </location>
</feature>
<dbReference type="Proteomes" id="UP000807469">
    <property type="component" value="Unassembled WGS sequence"/>
</dbReference>
<feature type="transmembrane region" description="Helical" evidence="2">
    <location>
        <begin position="103"/>
        <end position="121"/>
    </location>
</feature>
<organism evidence="4 5">
    <name type="scientific">Pholiota conissans</name>
    <dbReference type="NCBI Taxonomy" id="109636"/>
    <lineage>
        <taxon>Eukaryota</taxon>
        <taxon>Fungi</taxon>
        <taxon>Dikarya</taxon>
        <taxon>Basidiomycota</taxon>
        <taxon>Agaricomycotina</taxon>
        <taxon>Agaricomycetes</taxon>
        <taxon>Agaricomycetidae</taxon>
        <taxon>Agaricales</taxon>
        <taxon>Agaricineae</taxon>
        <taxon>Strophariaceae</taxon>
        <taxon>Pholiota</taxon>
    </lineage>
</organism>
<dbReference type="Gene3D" id="1.20.1250.20">
    <property type="entry name" value="MFS general substrate transporter like domains"/>
    <property type="match status" value="1"/>
</dbReference>
<evidence type="ECO:0000256" key="2">
    <source>
        <dbReference type="SAM" id="Phobius"/>
    </source>
</evidence>